<feature type="domain" description="Kazal-like" evidence="7">
    <location>
        <begin position="112"/>
        <end position="171"/>
    </location>
</feature>
<dbReference type="SUPFAM" id="SSF57581">
    <property type="entry name" value="TB module/8-cys domain"/>
    <property type="match status" value="1"/>
</dbReference>
<dbReference type="GeneID" id="100123462"/>
<feature type="domain" description="Kazal-like" evidence="7">
    <location>
        <begin position="317"/>
        <end position="352"/>
    </location>
</feature>
<evidence type="ECO:0000256" key="1">
    <source>
        <dbReference type="ARBA" id="ARBA00022729"/>
    </source>
</evidence>
<reference evidence="8" key="1">
    <citation type="submission" date="2021-01" db="UniProtKB">
        <authorList>
            <consortium name="EnsemblMetazoa"/>
        </authorList>
    </citation>
    <scope>IDENTIFICATION</scope>
</reference>
<feature type="signal peptide" evidence="6">
    <location>
        <begin position="1"/>
        <end position="31"/>
    </location>
</feature>
<dbReference type="EnsemblMetazoa" id="XM_001607055">
    <property type="protein sequence ID" value="XP_001607105"/>
    <property type="gene ID" value="LOC100123462"/>
</dbReference>
<sequence>MTGVVRARATTGAALLLPLIIALLRARPATGGVCWSNVNSAGRCKEILSQGVSKEECCGGANAPETTAYSEEDYDNGALFFWQVLGGGVKCDSCRSSCLGVSCSEGRKCVLRRGMPKCVCRPECRESKAQAEGPVCGTDGRTYRNVCKLKRRVCRKGYHELAVAYGGQCRSSCLGVRCRHGRSCLLDQNLSAHCVKCSRRCSIGSAGGQPQEAQQAREALRPVCGVDGNTYKSACHLRAAACRAGRAIAIAYKGPCRKYTDCRSIQCRPGQLCLTEPHTERPRCVTCLYRCPRNKELVRERNRHRNRDYQDPSPLALCASNNVTYPSWCHIMKDACLTGLVLETRHAGACNARDPPPFHENASAAKELQLTKKPIGKGKPSKSSAATSSAATTTATTTTTTSSSNTTAAAATSSSFL</sequence>
<keyword evidence="1 6" id="KW-0732">Signal</keyword>
<dbReference type="GO" id="GO:0005509">
    <property type="term" value="F:calcium ion binding"/>
    <property type="evidence" value="ECO:0007669"/>
    <property type="project" value="TreeGrafter"/>
</dbReference>
<keyword evidence="3" id="KW-1015">Disulfide bond</keyword>
<dbReference type="Gene3D" id="3.90.290.10">
    <property type="entry name" value="TGF-beta binding (TB) domain"/>
    <property type="match status" value="1"/>
</dbReference>
<keyword evidence="2" id="KW-0677">Repeat</keyword>
<dbReference type="InParanoid" id="A0A7M7GC35"/>
<dbReference type="Pfam" id="PF21333">
    <property type="entry name" value="FST_N"/>
    <property type="match status" value="1"/>
</dbReference>
<accession>A0A7M7GC35</accession>
<dbReference type="FunCoup" id="A0A7M7GC35">
    <property type="interactions" value="4"/>
</dbReference>
<feature type="region of interest" description="Disordered" evidence="5">
    <location>
        <begin position="369"/>
        <end position="417"/>
    </location>
</feature>
<evidence type="ECO:0000256" key="4">
    <source>
        <dbReference type="ARBA" id="ARBA00023180"/>
    </source>
</evidence>
<dbReference type="InterPro" id="IPR003645">
    <property type="entry name" value="Fol_N"/>
</dbReference>
<feature type="compositionally biased region" description="Low complexity" evidence="5">
    <location>
        <begin position="383"/>
        <end position="417"/>
    </location>
</feature>
<dbReference type="Proteomes" id="UP000002358">
    <property type="component" value="Chromosome 4"/>
</dbReference>
<dbReference type="GO" id="GO:0005518">
    <property type="term" value="F:collagen binding"/>
    <property type="evidence" value="ECO:0007669"/>
    <property type="project" value="TreeGrafter"/>
</dbReference>
<dbReference type="GO" id="GO:0005615">
    <property type="term" value="C:extracellular space"/>
    <property type="evidence" value="ECO:0007669"/>
    <property type="project" value="TreeGrafter"/>
</dbReference>
<dbReference type="GO" id="GO:0050840">
    <property type="term" value="F:extracellular matrix binding"/>
    <property type="evidence" value="ECO:0007669"/>
    <property type="project" value="TreeGrafter"/>
</dbReference>
<dbReference type="PANTHER" id="PTHR13866:SF29">
    <property type="entry name" value="FOLLISTATIN"/>
    <property type="match status" value="1"/>
</dbReference>
<dbReference type="InterPro" id="IPR002350">
    <property type="entry name" value="Kazal_dom"/>
</dbReference>
<evidence type="ECO:0000256" key="5">
    <source>
        <dbReference type="SAM" id="MobiDB-lite"/>
    </source>
</evidence>
<dbReference type="AlphaFoldDB" id="A0A7M7GC35"/>
<evidence type="ECO:0000256" key="2">
    <source>
        <dbReference type="ARBA" id="ARBA00022737"/>
    </source>
</evidence>
<dbReference type="KEGG" id="nvi:100123462"/>
<dbReference type="InterPro" id="IPR036058">
    <property type="entry name" value="Kazal_dom_sf"/>
</dbReference>
<dbReference type="SUPFAM" id="SSF100895">
    <property type="entry name" value="Kazal-type serine protease inhibitors"/>
    <property type="match status" value="3"/>
</dbReference>
<dbReference type="PROSITE" id="PS51465">
    <property type="entry name" value="KAZAL_2"/>
    <property type="match status" value="3"/>
</dbReference>
<dbReference type="CDD" id="cd00104">
    <property type="entry name" value="KAZAL_FS"/>
    <property type="match status" value="2"/>
</dbReference>
<dbReference type="SMR" id="A0A7M7GC35"/>
<evidence type="ECO:0000256" key="3">
    <source>
        <dbReference type="ARBA" id="ARBA00023157"/>
    </source>
</evidence>
<protein>
    <recommendedName>
        <fullName evidence="7">Kazal-like domain-containing protein</fullName>
    </recommendedName>
</protein>
<evidence type="ECO:0000313" key="9">
    <source>
        <dbReference type="Proteomes" id="UP000002358"/>
    </source>
</evidence>
<proteinExistence type="predicted"/>
<keyword evidence="4" id="KW-0325">Glycoprotein</keyword>
<evidence type="ECO:0000313" key="8">
    <source>
        <dbReference type="EnsemblMetazoa" id="XP_001607105"/>
    </source>
</evidence>
<keyword evidence="9" id="KW-1185">Reference proteome</keyword>
<evidence type="ECO:0000259" key="7">
    <source>
        <dbReference type="PROSITE" id="PS51465"/>
    </source>
</evidence>
<dbReference type="PANTHER" id="PTHR13866">
    <property type="entry name" value="SPARC OSTEONECTIN"/>
    <property type="match status" value="1"/>
</dbReference>
<dbReference type="Gene3D" id="3.30.60.30">
    <property type="match status" value="3"/>
</dbReference>
<organism evidence="8 9">
    <name type="scientific">Nasonia vitripennis</name>
    <name type="common">Parasitic wasp</name>
    <dbReference type="NCBI Taxonomy" id="7425"/>
    <lineage>
        <taxon>Eukaryota</taxon>
        <taxon>Metazoa</taxon>
        <taxon>Ecdysozoa</taxon>
        <taxon>Arthropoda</taxon>
        <taxon>Hexapoda</taxon>
        <taxon>Insecta</taxon>
        <taxon>Pterygota</taxon>
        <taxon>Neoptera</taxon>
        <taxon>Endopterygota</taxon>
        <taxon>Hymenoptera</taxon>
        <taxon>Apocrita</taxon>
        <taxon>Proctotrupomorpha</taxon>
        <taxon>Chalcidoidea</taxon>
        <taxon>Pteromalidae</taxon>
        <taxon>Pteromalinae</taxon>
        <taxon>Nasonia</taxon>
    </lineage>
</organism>
<dbReference type="Pfam" id="PF07648">
    <property type="entry name" value="Kazal_2"/>
    <property type="match status" value="3"/>
</dbReference>
<dbReference type="InterPro" id="IPR036773">
    <property type="entry name" value="TB_dom_sf"/>
</dbReference>
<feature type="chain" id="PRO_5029456048" description="Kazal-like domain-containing protein" evidence="6">
    <location>
        <begin position="32"/>
        <end position="417"/>
    </location>
</feature>
<name>A0A7M7GC35_NASVI</name>
<feature type="domain" description="Kazal-like" evidence="7">
    <location>
        <begin position="217"/>
        <end position="258"/>
    </location>
</feature>
<dbReference type="OrthoDB" id="192611at2759"/>
<dbReference type="SMART" id="SM00280">
    <property type="entry name" value="KAZAL"/>
    <property type="match status" value="3"/>
</dbReference>
<evidence type="ECO:0000256" key="6">
    <source>
        <dbReference type="SAM" id="SignalP"/>
    </source>
</evidence>
<dbReference type="RefSeq" id="XP_001607105.2">
    <property type="nucleotide sequence ID" value="XM_001607055.6"/>
</dbReference>
<dbReference type="SMART" id="SM00274">
    <property type="entry name" value="FOLN"/>
    <property type="match status" value="3"/>
</dbReference>